<name>A0A6C1TXU5_9CORY</name>
<accession>A0A6C1TXU5</accession>
<dbReference type="NCBIfam" id="NF046112">
    <property type="entry name" value="MSMEG_6209_Nter"/>
    <property type="match status" value="1"/>
</dbReference>
<organism evidence="1 2">
    <name type="scientific">Corynebacterium sanguinis</name>
    <dbReference type="NCBI Taxonomy" id="2594913"/>
    <lineage>
        <taxon>Bacteria</taxon>
        <taxon>Bacillati</taxon>
        <taxon>Actinomycetota</taxon>
        <taxon>Actinomycetes</taxon>
        <taxon>Mycobacteriales</taxon>
        <taxon>Corynebacteriaceae</taxon>
        <taxon>Corynebacterium</taxon>
    </lineage>
</organism>
<dbReference type="Gene3D" id="1.10.8.1060">
    <property type="entry name" value="Corynebacterium glutamicum thioredoxin-dependent arsenate reductase, N-terminal domain"/>
    <property type="match status" value="1"/>
</dbReference>
<gene>
    <name evidence="1" type="ORF">EKI59_08775</name>
</gene>
<evidence type="ECO:0000313" key="2">
    <source>
        <dbReference type="Proteomes" id="UP000336646"/>
    </source>
</evidence>
<dbReference type="EMBL" id="RXIR01000019">
    <property type="protein sequence ID" value="TVS27475.1"/>
    <property type="molecule type" value="Genomic_DNA"/>
</dbReference>
<sequence>MVAAVDFSIIRRRALENIRHDLMVAWSGTYPAAQVSTTFEAVLRLHNARATVPDFIPILVEAEMLHLLRSDQLLDDSDRLN</sequence>
<dbReference type="AlphaFoldDB" id="A0A6C1TXU5"/>
<reference evidence="1 2" key="1">
    <citation type="submission" date="2018-12" db="EMBL/GenBank/DDBJ databases">
        <title>Corynebacterium sanguinis sp. nov., a clinically-associated and environmental corynebacterium.</title>
        <authorList>
            <person name="Gonzales-Siles L."/>
            <person name="Jaen-Luchoro D."/>
            <person name="Cardew S."/>
            <person name="Inganas E."/>
            <person name="Ohlen M."/>
            <person name="Jensie-Markopolous S."/>
            <person name="Pinyeiro-Iglesias B."/>
            <person name="Molin K."/>
            <person name="Skovbjerg S."/>
            <person name="Svensson-Stadler L."/>
            <person name="Funke G."/>
            <person name="Moore E.R.B."/>
        </authorList>
    </citation>
    <scope>NUCLEOTIDE SEQUENCE [LARGE SCALE GENOMIC DNA]</scope>
    <source>
        <strain evidence="1 2">58734</strain>
    </source>
</reference>
<evidence type="ECO:0000313" key="1">
    <source>
        <dbReference type="EMBL" id="TVS27475.1"/>
    </source>
</evidence>
<proteinExistence type="predicted"/>
<dbReference type="Proteomes" id="UP000336646">
    <property type="component" value="Unassembled WGS sequence"/>
</dbReference>
<comment type="caution">
    <text evidence="1">The sequence shown here is derived from an EMBL/GenBank/DDBJ whole genome shotgun (WGS) entry which is preliminary data.</text>
</comment>
<protein>
    <submittedName>
        <fullName evidence="1">Uncharacterized protein</fullName>
    </submittedName>
</protein>